<dbReference type="Proteomes" id="UP001234297">
    <property type="component" value="Chromosome 2"/>
</dbReference>
<name>A0ACC2MM80_PERAE</name>
<reference evidence="1 2" key="1">
    <citation type="journal article" date="2022" name="Hortic Res">
        <title>A haplotype resolved chromosomal level avocado genome allows analysis of novel avocado genes.</title>
        <authorList>
            <person name="Nath O."/>
            <person name="Fletcher S.J."/>
            <person name="Hayward A."/>
            <person name="Shaw L.M."/>
            <person name="Masouleh A.K."/>
            <person name="Furtado A."/>
            <person name="Henry R.J."/>
            <person name="Mitter N."/>
        </authorList>
    </citation>
    <scope>NUCLEOTIDE SEQUENCE [LARGE SCALE GENOMIC DNA]</scope>
    <source>
        <strain evidence="2">cv. Hass</strain>
    </source>
</reference>
<protein>
    <submittedName>
        <fullName evidence="1">Uncharacterized protein</fullName>
    </submittedName>
</protein>
<accession>A0ACC2MM80</accession>
<evidence type="ECO:0000313" key="1">
    <source>
        <dbReference type="EMBL" id="KAJ8646262.1"/>
    </source>
</evidence>
<evidence type="ECO:0000313" key="2">
    <source>
        <dbReference type="Proteomes" id="UP001234297"/>
    </source>
</evidence>
<comment type="caution">
    <text evidence="1">The sequence shown here is derived from an EMBL/GenBank/DDBJ whole genome shotgun (WGS) entry which is preliminary data.</text>
</comment>
<organism evidence="1 2">
    <name type="scientific">Persea americana</name>
    <name type="common">Avocado</name>
    <dbReference type="NCBI Taxonomy" id="3435"/>
    <lineage>
        <taxon>Eukaryota</taxon>
        <taxon>Viridiplantae</taxon>
        <taxon>Streptophyta</taxon>
        <taxon>Embryophyta</taxon>
        <taxon>Tracheophyta</taxon>
        <taxon>Spermatophyta</taxon>
        <taxon>Magnoliopsida</taxon>
        <taxon>Magnoliidae</taxon>
        <taxon>Laurales</taxon>
        <taxon>Lauraceae</taxon>
        <taxon>Persea</taxon>
    </lineage>
</organism>
<sequence length="157" mass="16872">MLRGRRQRFVAEDLAATAFGDMGDTSGPSRSVDVAPTMLSAAAAEILAPETETVPEATDGAQSGPPAAAEHTIDIFGADQVNGPQLKKFSVSHIKMPMPETPRKERKEQLPPGYPNENHPPAKKKCCPARSTKKGERGFIEGCIAALCCCWLCEECF</sequence>
<keyword evidence="2" id="KW-1185">Reference proteome</keyword>
<gene>
    <name evidence="1" type="ORF">MRB53_008010</name>
</gene>
<dbReference type="EMBL" id="CM056810">
    <property type="protein sequence ID" value="KAJ8646262.1"/>
    <property type="molecule type" value="Genomic_DNA"/>
</dbReference>
<proteinExistence type="predicted"/>